<accession>A0ABU7KHP7</accession>
<evidence type="ECO:0000313" key="2">
    <source>
        <dbReference type="Proteomes" id="UP001356095"/>
    </source>
</evidence>
<name>A0ABU7KHP7_9ACTN</name>
<keyword evidence="2" id="KW-1185">Reference proteome</keyword>
<organism evidence="1 2">
    <name type="scientific">Nocardiopsis codii</name>
    <dbReference type="NCBI Taxonomy" id="3065942"/>
    <lineage>
        <taxon>Bacteria</taxon>
        <taxon>Bacillati</taxon>
        <taxon>Actinomycetota</taxon>
        <taxon>Actinomycetes</taxon>
        <taxon>Streptosporangiales</taxon>
        <taxon>Nocardiopsidaceae</taxon>
        <taxon>Nocardiopsis</taxon>
    </lineage>
</organism>
<comment type="caution">
    <text evidence="1">The sequence shown here is derived from an EMBL/GenBank/DDBJ whole genome shotgun (WGS) entry which is preliminary data.</text>
</comment>
<gene>
    <name evidence="1" type="ORF">Q8791_31375</name>
</gene>
<evidence type="ECO:0000313" key="1">
    <source>
        <dbReference type="EMBL" id="MEE2041732.1"/>
    </source>
</evidence>
<proteinExistence type="predicted"/>
<sequence length="83" mass="9233">MSDYPRDLSGLTGPALVRLFLDAVDRPPTTAAERAEFFDFKARVFATIAYRDGNPDAATFAARARSDRDRLLAQIEDENRGGR</sequence>
<dbReference type="Proteomes" id="UP001356095">
    <property type="component" value="Unassembled WGS sequence"/>
</dbReference>
<reference evidence="1 2" key="1">
    <citation type="submission" date="2023-08" db="EMBL/GenBank/DDBJ databases">
        <authorList>
            <person name="Girao M."/>
            <person name="Carvalho M.F."/>
        </authorList>
    </citation>
    <scope>NUCLEOTIDE SEQUENCE [LARGE SCALE GENOMIC DNA]</scope>
    <source>
        <strain evidence="1 2">CT-R113</strain>
    </source>
</reference>
<dbReference type="EMBL" id="JAUZMY010000063">
    <property type="protein sequence ID" value="MEE2041732.1"/>
    <property type="molecule type" value="Genomic_DNA"/>
</dbReference>
<dbReference type="RefSeq" id="WP_330095483.1">
    <property type="nucleotide sequence ID" value="NZ_JAUZMY010000063.1"/>
</dbReference>
<protein>
    <submittedName>
        <fullName evidence="1">Uncharacterized protein</fullName>
    </submittedName>
</protein>